<protein>
    <submittedName>
        <fullName evidence="3">Uncharacterized protein</fullName>
    </submittedName>
</protein>
<feature type="transmembrane region" description="Helical" evidence="2">
    <location>
        <begin position="94"/>
        <end position="115"/>
    </location>
</feature>
<dbReference type="Proteomes" id="UP000029120">
    <property type="component" value="Unassembled WGS sequence"/>
</dbReference>
<keyword evidence="4" id="KW-1185">Reference proteome</keyword>
<dbReference type="Gramene" id="KFK23450">
    <property type="protein sequence ID" value="KFK23450"/>
    <property type="gene ID" value="AALP_AAs57609U000200"/>
</dbReference>
<feature type="transmembrane region" description="Helical" evidence="2">
    <location>
        <begin position="135"/>
        <end position="154"/>
    </location>
</feature>
<feature type="transmembrane region" description="Helical" evidence="2">
    <location>
        <begin position="203"/>
        <end position="227"/>
    </location>
</feature>
<dbReference type="AlphaFoldDB" id="A0A087G0P8"/>
<sequence>MDIERENQVEERVRVYRNLPEERDNQVEERVRVNRNPPEERENQVEERVRVNRNLPEERENQVEERVRVNRNPPEERDNQVEERGWFVVNQVHATILGCFLLAIVFLPIVAAFAQGGFTDTTPSTTINGTRSHNAFPLSSLPAFGYSFGVYITIHLAEVHINPEHHTAKIWLDYLSIICACVAMIALVHVVFPLFALCFLTPLGAFALVVRGVIIAMTPIRYIWIVCKLCILNRRLKNKLFMEREASRLLTTAIDGTTRDVTQALVNTLKVEMASLDREINGLKRETGVVVADEEAQVVRDGGVRA</sequence>
<keyword evidence="2" id="KW-1133">Transmembrane helix</keyword>
<reference evidence="4" key="1">
    <citation type="journal article" date="2015" name="Nat. Plants">
        <title>Genome expansion of Arabis alpina linked with retrotransposition and reduced symmetric DNA methylation.</title>
        <authorList>
            <person name="Willing E.M."/>
            <person name="Rawat V."/>
            <person name="Mandakova T."/>
            <person name="Maumus F."/>
            <person name="James G.V."/>
            <person name="Nordstroem K.J."/>
            <person name="Becker C."/>
            <person name="Warthmann N."/>
            <person name="Chica C."/>
            <person name="Szarzynska B."/>
            <person name="Zytnicki M."/>
            <person name="Albani M.C."/>
            <person name="Kiefer C."/>
            <person name="Bergonzi S."/>
            <person name="Castaings L."/>
            <person name="Mateos J.L."/>
            <person name="Berns M.C."/>
            <person name="Bujdoso N."/>
            <person name="Piofczyk T."/>
            <person name="de Lorenzo L."/>
            <person name="Barrero-Sicilia C."/>
            <person name="Mateos I."/>
            <person name="Piednoel M."/>
            <person name="Hagmann J."/>
            <person name="Chen-Min-Tao R."/>
            <person name="Iglesias-Fernandez R."/>
            <person name="Schuster S.C."/>
            <person name="Alonso-Blanco C."/>
            <person name="Roudier F."/>
            <person name="Carbonero P."/>
            <person name="Paz-Ares J."/>
            <person name="Davis S.J."/>
            <person name="Pecinka A."/>
            <person name="Quesneville H."/>
            <person name="Colot V."/>
            <person name="Lysak M.A."/>
            <person name="Weigel D."/>
            <person name="Coupland G."/>
            <person name="Schneeberger K."/>
        </authorList>
    </citation>
    <scope>NUCLEOTIDE SEQUENCE [LARGE SCALE GENOMIC DNA]</scope>
    <source>
        <strain evidence="4">cv. Pajares</strain>
    </source>
</reference>
<keyword evidence="2" id="KW-0472">Membrane</keyword>
<name>A0A087G0P8_ARAAL</name>
<evidence type="ECO:0000256" key="2">
    <source>
        <dbReference type="SAM" id="Phobius"/>
    </source>
</evidence>
<feature type="transmembrane region" description="Helical" evidence="2">
    <location>
        <begin position="174"/>
        <end position="197"/>
    </location>
</feature>
<evidence type="ECO:0000313" key="3">
    <source>
        <dbReference type="EMBL" id="KFK23450.1"/>
    </source>
</evidence>
<keyword evidence="2" id="KW-0812">Transmembrane</keyword>
<dbReference type="EMBL" id="KL978921">
    <property type="protein sequence ID" value="KFK23450.1"/>
    <property type="molecule type" value="Genomic_DNA"/>
</dbReference>
<organism evidence="3 4">
    <name type="scientific">Arabis alpina</name>
    <name type="common">Alpine rock-cress</name>
    <dbReference type="NCBI Taxonomy" id="50452"/>
    <lineage>
        <taxon>Eukaryota</taxon>
        <taxon>Viridiplantae</taxon>
        <taxon>Streptophyta</taxon>
        <taxon>Embryophyta</taxon>
        <taxon>Tracheophyta</taxon>
        <taxon>Spermatophyta</taxon>
        <taxon>Magnoliopsida</taxon>
        <taxon>eudicotyledons</taxon>
        <taxon>Gunneridae</taxon>
        <taxon>Pentapetalae</taxon>
        <taxon>rosids</taxon>
        <taxon>malvids</taxon>
        <taxon>Brassicales</taxon>
        <taxon>Brassicaceae</taxon>
        <taxon>Arabideae</taxon>
        <taxon>Arabis</taxon>
    </lineage>
</organism>
<gene>
    <name evidence="3" type="ORF">AALP_AAs57609U000200</name>
</gene>
<proteinExistence type="predicted"/>
<feature type="region of interest" description="Disordered" evidence="1">
    <location>
        <begin position="25"/>
        <end position="48"/>
    </location>
</feature>
<evidence type="ECO:0000313" key="4">
    <source>
        <dbReference type="Proteomes" id="UP000029120"/>
    </source>
</evidence>
<accession>A0A087G0P8</accession>
<evidence type="ECO:0000256" key="1">
    <source>
        <dbReference type="SAM" id="MobiDB-lite"/>
    </source>
</evidence>